<dbReference type="CDD" id="cd08003">
    <property type="entry name" value="WGR_PARP2_like"/>
    <property type="match status" value="1"/>
</dbReference>
<evidence type="ECO:0000256" key="9">
    <source>
        <dbReference type="SAM" id="MobiDB-lite"/>
    </source>
</evidence>
<keyword evidence="2 8" id="KW-0328">Glycosyltransferase</keyword>
<evidence type="ECO:0000256" key="6">
    <source>
        <dbReference type="ARBA" id="ARBA00023242"/>
    </source>
</evidence>
<dbReference type="SMART" id="SM00773">
    <property type="entry name" value="WGR"/>
    <property type="match status" value="1"/>
</dbReference>
<dbReference type="InterPro" id="IPR012317">
    <property type="entry name" value="Poly(ADP-ribose)pol_cat_dom"/>
</dbReference>
<dbReference type="Proteomes" id="UP000274756">
    <property type="component" value="Unassembled WGS sequence"/>
</dbReference>
<dbReference type="PROSITE" id="PS50918">
    <property type="entry name" value="WWE"/>
    <property type="match status" value="1"/>
</dbReference>
<evidence type="ECO:0000256" key="2">
    <source>
        <dbReference type="ARBA" id="ARBA00022676"/>
    </source>
</evidence>
<feature type="domain" description="WGR" evidence="13">
    <location>
        <begin position="311"/>
        <end position="400"/>
    </location>
</feature>
<dbReference type="Proteomes" id="UP000038040">
    <property type="component" value="Unplaced"/>
</dbReference>
<dbReference type="Pfam" id="PF02877">
    <property type="entry name" value="PARP_reg"/>
    <property type="match status" value="1"/>
</dbReference>
<dbReference type="PANTHER" id="PTHR10459:SF60">
    <property type="entry name" value="POLY [ADP-RIBOSE] POLYMERASE 2"/>
    <property type="match status" value="1"/>
</dbReference>
<dbReference type="SUPFAM" id="SSF142921">
    <property type="entry name" value="WGR domain-like"/>
    <property type="match status" value="1"/>
</dbReference>
<dbReference type="Gene3D" id="3.90.228.10">
    <property type="match status" value="1"/>
</dbReference>
<feature type="region of interest" description="Disordered" evidence="9">
    <location>
        <begin position="174"/>
        <end position="273"/>
    </location>
</feature>
<protein>
    <recommendedName>
        <fullName evidence="8">Poly [ADP-ribose] polymerase</fullName>
        <shortName evidence="8">PARP</shortName>
        <ecNumber evidence="8">2.4.2.-</ecNumber>
    </recommendedName>
</protein>
<dbReference type="GO" id="GO:1990404">
    <property type="term" value="F:NAD+-protein mono-ADP-ribosyltransferase activity"/>
    <property type="evidence" value="ECO:0007669"/>
    <property type="project" value="TreeGrafter"/>
</dbReference>
<dbReference type="InterPro" id="IPR050800">
    <property type="entry name" value="ARTD/PARP"/>
</dbReference>
<dbReference type="AlphaFoldDB" id="A0A0N4U654"/>
<dbReference type="GO" id="GO:0016779">
    <property type="term" value="F:nucleotidyltransferase activity"/>
    <property type="evidence" value="ECO:0007669"/>
    <property type="project" value="UniProtKB-KW"/>
</dbReference>
<dbReference type="InterPro" id="IPR036616">
    <property type="entry name" value="Poly(ADP-ribose)pol_reg_dom_sf"/>
</dbReference>
<organism evidence="15 17">
    <name type="scientific">Dracunculus medinensis</name>
    <name type="common">Guinea worm</name>
    <dbReference type="NCBI Taxonomy" id="318479"/>
    <lineage>
        <taxon>Eukaryota</taxon>
        <taxon>Metazoa</taxon>
        <taxon>Ecdysozoa</taxon>
        <taxon>Nematoda</taxon>
        <taxon>Chromadorea</taxon>
        <taxon>Rhabditida</taxon>
        <taxon>Spirurina</taxon>
        <taxon>Dracunculoidea</taxon>
        <taxon>Dracunculidae</taxon>
        <taxon>Dracunculus</taxon>
    </lineage>
</organism>
<evidence type="ECO:0000259" key="11">
    <source>
        <dbReference type="PROSITE" id="PS51059"/>
    </source>
</evidence>
<dbReference type="SUPFAM" id="SSF47587">
    <property type="entry name" value="Domain of poly(ADP-ribose) polymerase"/>
    <property type="match status" value="1"/>
</dbReference>
<reference evidence="14 16" key="2">
    <citation type="submission" date="2018-11" db="EMBL/GenBank/DDBJ databases">
        <authorList>
            <consortium name="Pathogen Informatics"/>
        </authorList>
    </citation>
    <scope>NUCLEOTIDE SEQUENCE [LARGE SCALE GENOMIC DNA]</scope>
</reference>
<evidence type="ECO:0000259" key="12">
    <source>
        <dbReference type="PROSITE" id="PS51060"/>
    </source>
</evidence>
<dbReference type="Pfam" id="PF00644">
    <property type="entry name" value="PARP"/>
    <property type="match status" value="1"/>
</dbReference>
<dbReference type="SUPFAM" id="SSF56399">
    <property type="entry name" value="ADP-ribosylation"/>
    <property type="match status" value="1"/>
</dbReference>
<evidence type="ECO:0000256" key="1">
    <source>
        <dbReference type="ARBA" id="ARBA00004123"/>
    </source>
</evidence>
<dbReference type="GO" id="GO:0070212">
    <property type="term" value="P:protein poly-ADP-ribosylation"/>
    <property type="evidence" value="ECO:0007669"/>
    <property type="project" value="TreeGrafter"/>
</dbReference>
<evidence type="ECO:0000313" key="17">
    <source>
        <dbReference type="WBParaSite" id="DME_0000238001-mRNA-1"/>
    </source>
</evidence>
<dbReference type="Gene3D" id="3.30.720.50">
    <property type="match status" value="1"/>
</dbReference>
<proteinExistence type="predicted"/>
<keyword evidence="6" id="KW-0539">Nucleus</keyword>
<evidence type="ECO:0000259" key="13">
    <source>
        <dbReference type="PROSITE" id="PS51977"/>
    </source>
</evidence>
<evidence type="ECO:0000313" key="15">
    <source>
        <dbReference type="Proteomes" id="UP000038040"/>
    </source>
</evidence>
<dbReference type="PANTHER" id="PTHR10459">
    <property type="entry name" value="DNA LIGASE"/>
    <property type="match status" value="1"/>
</dbReference>
<dbReference type="Pfam" id="PF02825">
    <property type="entry name" value="WWE"/>
    <property type="match status" value="1"/>
</dbReference>
<dbReference type="Gene3D" id="1.20.142.10">
    <property type="entry name" value="Poly(ADP-ribose) polymerase, regulatory domain"/>
    <property type="match status" value="2"/>
</dbReference>
<dbReference type="CDD" id="cd01437">
    <property type="entry name" value="parp_like"/>
    <property type="match status" value="1"/>
</dbReference>
<dbReference type="EC" id="2.4.2.-" evidence="8"/>
<name>A0A0N4U654_DRAME</name>
<dbReference type="InterPro" id="IPR004170">
    <property type="entry name" value="WWE_dom"/>
</dbReference>
<keyword evidence="3 8" id="KW-0808">Transferase</keyword>
<feature type="compositionally biased region" description="Polar residues" evidence="9">
    <location>
        <begin position="248"/>
        <end position="258"/>
    </location>
</feature>
<dbReference type="InterPro" id="IPR004102">
    <property type="entry name" value="Poly(ADP-ribose)pol_reg_dom"/>
</dbReference>
<feature type="domain" description="WWE" evidence="10">
    <location>
        <begin position="1"/>
        <end position="75"/>
    </location>
</feature>
<comment type="catalytic activity">
    <reaction evidence="7">
        <text>NAD(+) + (ADP-D-ribosyl)n-acceptor = nicotinamide + (ADP-D-ribosyl)n+1-acceptor + H(+).</text>
        <dbReference type="EC" id="2.4.2.30"/>
    </reaction>
</comment>
<keyword evidence="5 8" id="KW-0520">NAD</keyword>
<dbReference type="InterPro" id="IPR037197">
    <property type="entry name" value="WWE_dom_sf"/>
</dbReference>
<comment type="subcellular location">
    <subcellularLocation>
        <location evidence="1">Nucleus</location>
    </subcellularLocation>
</comment>
<dbReference type="EMBL" id="UYYG01001157">
    <property type="protein sequence ID" value="VDN56767.1"/>
    <property type="molecule type" value="Genomic_DNA"/>
</dbReference>
<dbReference type="WBParaSite" id="DME_0000238001-mRNA-1">
    <property type="protein sequence ID" value="DME_0000238001-mRNA-1"/>
    <property type="gene ID" value="DME_0000238001"/>
</dbReference>
<keyword evidence="16" id="KW-1185">Reference proteome</keyword>
<evidence type="ECO:0000313" key="14">
    <source>
        <dbReference type="EMBL" id="VDN56767.1"/>
    </source>
</evidence>
<evidence type="ECO:0000256" key="3">
    <source>
        <dbReference type="ARBA" id="ARBA00022679"/>
    </source>
</evidence>
<reference evidence="17" key="1">
    <citation type="submission" date="2017-02" db="UniProtKB">
        <authorList>
            <consortium name="WormBaseParasite"/>
        </authorList>
    </citation>
    <scope>IDENTIFICATION</scope>
</reference>
<dbReference type="GO" id="GO:0003950">
    <property type="term" value="F:NAD+ poly-ADP-ribosyltransferase activity"/>
    <property type="evidence" value="ECO:0007669"/>
    <property type="project" value="UniProtKB-UniRule"/>
</dbReference>
<dbReference type="SUPFAM" id="SSF117839">
    <property type="entry name" value="WWE domain"/>
    <property type="match status" value="2"/>
</dbReference>
<dbReference type="PROSITE" id="PS51059">
    <property type="entry name" value="PARP_CATALYTIC"/>
    <property type="match status" value="1"/>
</dbReference>
<sequence>MESSSTDENGIAILWEYELCKGRWIRYEESIIEKINSSSDTGLVEFDCEESHLQVNLLKMEQRNMNSGYVRSVRCAVKSIKGIIASKRSMNKNAAKKLEECYNSGLTKTEIMIGETKYEVNLEEFTIKNNDENCSYKAIERFHRDLYFLIRFLDTYLLLAICFLRRENSNAESAVCAKPAPSASQTRLLRKRPQKEENVHKMNRKSKKLKKQEEEKKRANNEKTREMSIEKKDIENENKRLEKRNRVKNGSSKNTKTVKTNHKDNGLKNSADLCDEVEEPNVSSETKNQMRKLILKGSAPVDSECTKKLGVAHVYTEGEDTNIKKNSNKYYILQLLEDDNAKIYSVWFRWGRVGYKGQNMLECCGTNLDHAKKLFCQKFFDKTLVEWSLRRSFVKQPGKYDYLASDYSKIIGKQKSEEKADEKHVEIYECTLSQPLQTLLKLICDIRAMEETVMELEFDSSKAPLGKVTEEQIIAGMKQPTLIKTIKQLKIELSLLDALSKIEIAIKTIKKGDNIKCHPLDHQYISMHCSIAVVDMSDSRYVLIENYLHNTHANTHNHYRMSVRNLFEINKSEERSKFRKDIGNRMLLWHGSRLTNWYGILSQGLRVAPPEAPVTGYMFGKGIYFAEISSKSANYCFPQPTKPGLLLLAEVALGECEEFLQADSDADNEDGCIVPCGKPIELTANKEKGCSLIYNEYVVYNSNQVLMRFLVEVDFIFN</sequence>
<dbReference type="PROSITE" id="PS51977">
    <property type="entry name" value="WGR"/>
    <property type="match status" value="1"/>
</dbReference>
<dbReference type="InterPro" id="IPR036930">
    <property type="entry name" value="WGR_dom_sf"/>
</dbReference>
<dbReference type="GO" id="GO:0005730">
    <property type="term" value="C:nucleolus"/>
    <property type="evidence" value="ECO:0007669"/>
    <property type="project" value="TreeGrafter"/>
</dbReference>
<feature type="domain" description="PARP catalytic" evidence="11">
    <location>
        <begin position="518"/>
        <end position="718"/>
    </location>
</feature>
<dbReference type="STRING" id="318479.A0A0N4U654"/>
<dbReference type="GO" id="GO:0006302">
    <property type="term" value="P:double-strand break repair"/>
    <property type="evidence" value="ECO:0007669"/>
    <property type="project" value="TreeGrafter"/>
</dbReference>
<evidence type="ECO:0000313" key="16">
    <source>
        <dbReference type="Proteomes" id="UP000274756"/>
    </source>
</evidence>
<accession>A0A0N4U654</accession>
<dbReference type="InterPro" id="IPR008893">
    <property type="entry name" value="WGR_domain"/>
</dbReference>
<feature type="domain" description="PARP alpha-helical" evidence="12">
    <location>
        <begin position="429"/>
        <end position="580"/>
    </location>
</feature>
<keyword evidence="4" id="KW-0548">Nucleotidyltransferase</keyword>
<dbReference type="PROSITE" id="PS51060">
    <property type="entry name" value="PARP_ALPHA_HD"/>
    <property type="match status" value="1"/>
</dbReference>
<evidence type="ECO:0000256" key="7">
    <source>
        <dbReference type="ARBA" id="ARBA00033987"/>
    </source>
</evidence>
<evidence type="ECO:0000259" key="10">
    <source>
        <dbReference type="PROSITE" id="PS50918"/>
    </source>
</evidence>
<evidence type="ECO:0000256" key="4">
    <source>
        <dbReference type="ARBA" id="ARBA00022695"/>
    </source>
</evidence>
<evidence type="ECO:0000256" key="5">
    <source>
        <dbReference type="ARBA" id="ARBA00023027"/>
    </source>
</evidence>
<feature type="compositionally biased region" description="Basic and acidic residues" evidence="9">
    <location>
        <begin position="211"/>
        <end position="240"/>
    </location>
</feature>
<dbReference type="OrthoDB" id="429950at2759"/>
<feature type="compositionally biased region" description="Basic residues" evidence="9">
    <location>
        <begin position="201"/>
        <end position="210"/>
    </location>
</feature>
<gene>
    <name evidence="14" type="ORF">DME_LOCUS6740</name>
</gene>
<dbReference type="Pfam" id="PF05406">
    <property type="entry name" value="WGR"/>
    <property type="match status" value="1"/>
</dbReference>
<evidence type="ECO:0000256" key="8">
    <source>
        <dbReference type="RuleBase" id="RU362114"/>
    </source>
</evidence>